<dbReference type="Proteomes" id="UP000281553">
    <property type="component" value="Unassembled WGS sequence"/>
</dbReference>
<evidence type="ECO:0000313" key="2">
    <source>
        <dbReference type="Proteomes" id="UP000281553"/>
    </source>
</evidence>
<gene>
    <name evidence="1" type="ORF">DILT_LOCUS14792</name>
</gene>
<keyword evidence="2" id="KW-1185">Reference proteome</keyword>
<dbReference type="AlphaFoldDB" id="A0A3P7MRB3"/>
<proteinExistence type="predicted"/>
<accession>A0A3P7MRB3</accession>
<name>A0A3P7MRB3_DIBLA</name>
<dbReference type="EMBL" id="UYRU01075860">
    <property type="protein sequence ID" value="VDN26353.1"/>
    <property type="molecule type" value="Genomic_DNA"/>
</dbReference>
<sequence length="101" mass="11543">MAVCTSGIGNQATIFNACSLRCSRAVSTPRQASSHWPLIAVVLDLYPQKRIKPSRSLRRTRLRWRKHIQRTGVLGCCGNQSTKVVEFMFVHIHIFYKNKIT</sequence>
<evidence type="ECO:0000313" key="1">
    <source>
        <dbReference type="EMBL" id="VDN26353.1"/>
    </source>
</evidence>
<organism evidence="1 2">
    <name type="scientific">Dibothriocephalus latus</name>
    <name type="common">Fish tapeworm</name>
    <name type="synonym">Diphyllobothrium latum</name>
    <dbReference type="NCBI Taxonomy" id="60516"/>
    <lineage>
        <taxon>Eukaryota</taxon>
        <taxon>Metazoa</taxon>
        <taxon>Spiralia</taxon>
        <taxon>Lophotrochozoa</taxon>
        <taxon>Platyhelminthes</taxon>
        <taxon>Cestoda</taxon>
        <taxon>Eucestoda</taxon>
        <taxon>Diphyllobothriidea</taxon>
        <taxon>Diphyllobothriidae</taxon>
        <taxon>Dibothriocephalus</taxon>
    </lineage>
</organism>
<protein>
    <submittedName>
        <fullName evidence="1">Uncharacterized protein</fullName>
    </submittedName>
</protein>
<reference evidence="1 2" key="1">
    <citation type="submission" date="2018-11" db="EMBL/GenBank/DDBJ databases">
        <authorList>
            <consortium name="Pathogen Informatics"/>
        </authorList>
    </citation>
    <scope>NUCLEOTIDE SEQUENCE [LARGE SCALE GENOMIC DNA]</scope>
</reference>